<evidence type="ECO:0000313" key="2">
    <source>
        <dbReference type="EMBL" id="SHK77484.1"/>
    </source>
</evidence>
<organism evidence="1 3">
    <name type="scientific">Haladaptatus paucihalophilus DX253</name>
    <dbReference type="NCBI Taxonomy" id="797209"/>
    <lineage>
        <taxon>Archaea</taxon>
        <taxon>Methanobacteriati</taxon>
        <taxon>Methanobacteriota</taxon>
        <taxon>Stenosarchaea group</taxon>
        <taxon>Halobacteria</taxon>
        <taxon>Halobacteriales</taxon>
        <taxon>Haladaptataceae</taxon>
        <taxon>Haladaptatus</taxon>
    </lineage>
</organism>
<dbReference type="STRING" id="797209.GCA_000376445_02858"/>
<dbReference type="EMBL" id="AEMG01000025">
    <property type="protein sequence ID" value="EFW90528.1"/>
    <property type="molecule type" value="Genomic_DNA"/>
</dbReference>
<name>E7QY62_HALPU</name>
<accession>E7QY62</accession>
<dbReference type="AlphaFoldDB" id="E7QY62"/>
<evidence type="ECO:0000313" key="4">
    <source>
        <dbReference type="Proteomes" id="UP000184203"/>
    </source>
</evidence>
<dbReference type="PATRIC" id="fig|797209.4.peg.3678"/>
<dbReference type="Proteomes" id="UP000184203">
    <property type="component" value="Unassembled WGS sequence"/>
</dbReference>
<sequence>MEPQFDSLDGRSGVEIRDPIEKVRFELHTPSAVEPTPATAESFYYPVDSAVTVETDEIVFPILGSIYVYSADGEFLQDFTPNSDTELTIEPGEKYYQLNGTPIVIYLSFSSAVTIRKSETEIRLSFDGSTAVRIGARSYHESPEGTITVTGSVRDTMRALSTFGSALKMTTPDRAHPTLRGHPPLVELGDEFHVPESIDPPDTGVRLELPLLHEKVYPAASLAYYLGAEVVPTSGVPKLVAGDFEYSLESDGTYEGILHRLLRQTAFLDCLVRTEGIVKDELYERNQLEPRLDWDFADVYDSSLPEQLETYLSVPFETISEYVPTWTLTTDVTPLEKHAAVLPFLAYDLSQIRSAPLRSSKQSISQPQMFDDFYRTGFTRGEKREFESPDLLRGASERTDAGKIVRPDPVETTEHAWIGDGFPLGANKLTVETLKRRFDYSAPNKSGISIHVVCNDGEMSDEIVDELYGFRELVDYDITIDYNRTVAELREIIESPIDLFHYVGHVDENGFLCVDGSLDAQTLEDVGIKAFFLNACSSYEQGMALIGRGSMGGVVTLADVANKTATRVGRTFASLLNNGFQLRTALSIARKETVSGYRYITLGNGGRPLMQPEGGVPSWTSVSDMGGEKYDVSVETFLDIRCGFGSTFTMNVLGTSARNLVSNGIEFEKVSTDKLKQFWKLERQPAVIGGQVCWNPIRHLN</sequence>
<dbReference type="eggNOG" id="arCOG06229">
    <property type="taxonomic scope" value="Archaea"/>
</dbReference>
<evidence type="ECO:0000313" key="1">
    <source>
        <dbReference type="EMBL" id="EFW90528.1"/>
    </source>
</evidence>
<dbReference type="EMBL" id="FRAN01000003">
    <property type="protein sequence ID" value="SHK77484.1"/>
    <property type="molecule type" value="Genomic_DNA"/>
</dbReference>
<evidence type="ECO:0000313" key="3">
    <source>
        <dbReference type="Proteomes" id="UP000003751"/>
    </source>
</evidence>
<reference evidence="2" key="3">
    <citation type="submission" date="2016-11" db="EMBL/GenBank/DDBJ databases">
        <authorList>
            <person name="Jaros S."/>
            <person name="Januszkiewicz K."/>
            <person name="Wedrychowicz H."/>
        </authorList>
    </citation>
    <scope>NUCLEOTIDE SEQUENCE [LARGE SCALE GENOMIC DNA]</scope>
    <source>
        <strain evidence="2">DX253</strain>
    </source>
</reference>
<proteinExistence type="predicted"/>
<dbReference type="Proteomes" id="UP000003751">
    <property type="component" value="Unassembled WGS sequence"/>
</dbReference>
<dbReference type="RefSeq" id="WP_007982433.1">
    <property type="nucleotide sequence ID" value="NZ_AEMG01000025.1"/>
</dbReference>
<reference evidence="4" key="2">
    <citation type="submission" date="2016-11" db="EMBL/GenBank/DDBJ databases">
        <authorList>
            <person name="Varghese N."/>
            <person name="Submissions S."/>
        </authorList>
    </citation>
    <scope>NUCLEOTIDE SEQUENCE [LARGE SCALE GENOMIC DNA]</scope>
    <source>
        <strain evidence="4">DX253</strain>
    </source>
</reference>
<keyword evidence="4" id="KW-1185">Reference proteome</keyword>
<dbReference type="OrthoDB" id="269729at2157"/>
<reference evidence="1 3" key="1">
    <citation type="journal article" date="2014" name="ISME J.">
        <title>Trehalose/2-sulfotrehalose biosynthesis and glycine-betaine uptake are widely spread mechanisms for osmoadaptation in the Halobacteriales.</title>
        <authorList>
            <person name="Youssef N.H."/>
            <person name="Savage-Ashlock K.N."/>
            <person name="McCully A.L."/>
            <person name="Luedtke B."/>
            <person name="Shaw E.I."/>
            <person name="Hoff W.D."/>
            <person name="Elshahed M.S."/>
        </authorList>
    </citation>
    <scope>NUCLEOTIDE SEQUENCE [LARGE SCALE GENOMIC DNA]</scope>
    <source>
        <strain evidence="1 3">DX253</strain>
    </source>
</reference>
<gene>
    <name evidence="2" type="ORF">SAMN05444342_2139</name>
    <name evidence="1" type="ORF">ZOD2009_18759</name>
</gene>
<protein>
    <submittedName>
        <fullName evidence="1">Uncharacterized protein</fullName>
    </submittedName>
</protein>